<evidence type="ECO:0000313" key="9">
    <source>
        <dbReference type="Proteomes" id="UP000230683"/>
    </source>
</evidence>
<dbReference type="InterPro" id="IPR010994">
    <property type="entry name" value="RuvA_2-like"/>
</dbReference>
<reference evidence="9" key="1">
    <citation type="submission" date="2017-09" db="EMBL/GenBank/DDBJ databases">
        <title>Depth-based differentiation of microbial function through sediment-hosted aquifers and enrichment of novel symbionts in the deep terrestrial subsurface.</title>
        <authorList>
            <person name="Probst A.J."/>
            <person name="Ladd B."/>
            <person name="Jarett J.K."/>
            <person name="Geller-Mcgrath D.E."/>
            <person name="Sieber C.M.K."/>
            <person name="Emerson J.B."/>
            <person name="Anantharaman K."/>
            <person name="Thomas B.C."/>
            <person name="Malmstrom R."/>
            <person name="Stieglmeier M."/>
            <person name="Klingl A."/>
            <person name="Woyke T."/>
            <person name="Ryan C.M."/>
            <person name="Banfield J.F."/>
        </authorList>
    </citation>
    <scope>NUCLEOTIDE SEQUENCE [LARGE SCALE GENOMIC DNA]</scope>
</reference>
<dbReference type="CDD" id="cd08071">
    <property type="entry name" value="MPN_DUF2466"/>
    <property type="match status" value="1"/>
</dbReference>
<evidence type="ECO:0000313" key="8">
    <source>
        <dbReference type="EMBL" id="PJA40821.1"/>
    </source>
</evidence>
<dbReference type="Gene3D" id="3.40.140.10">
    <property type="entry name" value="Cytidine Deaminase, domain 2"/>
    <property type="match status" value="1"/>
</dbReference>
<dbReference type="AlphaFoldDB" id="A0A2M7X498"/>
<dbReference type="NCBIfam" id="NF000642">
    <property type="entry name" value="PRK00024.1"/>
    <property type="match status" value="1"/>
</dbReference>
<evidence type="ECO:0000256" key="2">
    <source>
        <dbReference type="ARBA" id="ARBA00022723"/>
    </source>
</evidence>
<dbReference type="EMBL" id="PFWY01000070">
    <property type="protein sequence ID" value="PJA40821.1"/>
    <property type="molecule type" value="Genomic_DNA"/>
</dbReference>
<feature type="domain" description="MPN" evidence="7">
    <location>
        <begin position="128"/>
        <end position="250"/>
    </location>
</feature>
<organism evidence="8 9">
    <name type="scientific">candidate division WWE3 bacterium CG_4_9_14_3_um_filter_34_6</name>
    <dbReference type="NCBI Taxonomy" id="1975079"/>
    <lineage>
        <taxon>Bacteria</taxon>
        <taxon>Katanobacteria</taxon>
    </lineage>
</organism>
<gene>
    <name evidence="8" type="ORF">CO178_01505</name>
</gene>
<dbReference type="PANTHER" id="PTHR30471">
    <property type="entry name" value="DNA REPAIR PROTEIN RADC"/>
    <property type="match status" value="1"/>
</dbReference>
<dbReference type="PROSITE" id="PS01302">
    <property type="entry name" value="UPF0758"/>
    <property type="match status" value="1"/>
</dbReference>
<dbReference type="PANTHER" id="PTHR30471:SF3">
    <property type="entry name" value="UPF0758 PROTEIN YEES-RELATED"/>
    <property type="match status" value="1"/>
</dbReference>
<keyword evidence="5" id="KW-0482">Metalloprotease</keyword>
<dbReference type="InterPro" id="IPR001405">
    <property type="entry name" value="UPF0758"/>
</dbReference>
<comment type="similarity">
    <text evidence="6">Belongs to the UPF0758 family.</text>
</comment>
<sequence>MADKDLLVTETSPKIQKNINGRASNIGTIKSLPEEERPRERLLLNGAASLSTSELLAIVIGAGAPGISAITLSQKIISTFGKITDLYRLDVGELLSINGIGVAKACQMLATFELARRFSGAPIIKSKTYSSSECVYNLVKPFLLHKHREHFITVALDSRRRLIAIDNISIGTVNQTLVHPREVFKAAINRRASYLILAHNHPSGDTNPSVDDLAITERLLNVSKTIGIPILDHLIVSDSGYMSFKKEAYIS</sequence>
<evidence type="ECO:0000256" key="4">
    <source>
        <dbReference type="ARBA" id="ARBA00022833"/>
    </source>
</evidence>
<dbReference type="PROSITE" id="PS50249">
    <property type="entry name" value="MPN"/>
    <property type="match status" value="1"/>
</dbReference>
<dbReference type="SUPFAM" id="SSF47781">
    <property type="entry name" value="RuvA domain 2-like"/>
    <property type="match status" value="1"/>
</dbReference>
<keyword evidence="1" id="KW-0645">Protease</keyword>
<protein>
    <recommendedName>
        <fullName evidence="7">MPN domain-containing protein</fullName>
    </recommendedName>
</protein>
<evidence type="ECO:0000259" key="7">
    <source>
        <dbReference type="PROSITE" id="PS50249"/>
    </source>
</evidence>
<keyword evidence="2" id="KW-0479">Metal-binding</keyword>
<evidence type="ECO:0000256" key="1">
    <source>
        <dbReference type="ARBA" id="ARBA00022670"/>
    </source>
</evidence>
<name>A0A2M7X498_UNCKA</name>
<dbReference type="InterPro" id="IPR046778">
    <property type="entry name" value="UPF0758_N"/>
</dbReference>
<proteinExistence type="inferred from homology"/>
<evidence type="ECO:0000256" key="6">
    <source>
        <dbReference type="RuleBase" id="RU003797"/>
    </source>
</evidence>
<dbReference type="Pfam" id="PF20582">
    <property type="entry name" value="UPF0758_N"/>
    <property type="match status" value="1"/>
</dbReference>
<accession>A0A2M7X498</accession>
<keyword evidence="4" id="KW-0862">Zinc</keyword>
<keyword evidence="3" id="KW-0378">Hydrolase</keyword>
<dbReference type="GO" id="GO:0046872">
    <property type="term" value="F:metal ion binding"/>
    <property type="evidence" value="ECO:0007669"/>
    <property type="project" value="UniProtKB-KW"/>
</dbReference>
<dbReference type="Pfam" id="PF04002">
    <property type="entry name" value="RadC"/>
    <property type="match status" value="1"/>
</dbReference>
<dbReference type="NCBIfam" id="TIGR00608">
    <property type="entry name" value="radc"/>
    <property type="match status" value="1"/>
</dbReference>
<dbReference type="GO" id="GO:0008237">
    <property type="term" value="F:metallopeptidase activity"/>
    <property type="evidence" value="ECO:0007669"/>
    <property type="project" value="UniProtKB-KW"/>
</dbReference>
<comment type="caution">
    <text evidence="8">The sequence shown here is derived from an EMBL/GenBank/DDBJ whole genome shotgun (WGS) entry which is preliminary data.</text>
</comment>
<dbReference type="InterPro" id="IPR037518">
    <property type="entry name" value="MPN"/>
</dbReference>
<dbReference type="InterPro" id="IPR020891">
    <property type="entry name" value="UPF0758_CS"/>
</dbReference>
<dbReference type="InterPro" id="IPR025657">
    <property type="entry name" value="RadC_JAB"/>
</dbReference>
<dbReference type="Proteomes" id="UP000230683">
    <property type="component" value="Unassembled WGS sequence"/>
</dbReference>
<evidence type="ECO:0000256" key="3">
    <source>
        <dbReference type="ARBA" id="ARBA00022801"/>
    </source>
</evidence>
<dbReference type="GO" id="GO:0006508">
    <property type="term" value="P:proteolysis"/>
    <property type="evidence" value="ECO:0007669"/>
    <property type="project" value="UniProtKB-KW"/>
</dbReference>
<evidence type="ECO:0000256" key="5">
    <source>
        <dbReference type="ARBA" id="ARBA00023049"/>
    </source>
</evidence>